<reference evidence="2 3" key="1">
    <citation type="submission" date="2023-06" db="EMBL/GenBank/DDBJ databases">
        <title>Paenibacillus polygonum sp. nov., an endophytic bacterium, isolated from Polygonum lapathifolium L. in Nanji Wetland National Nature Reserve, South of Poyang Lake, Jiangxi Province, China.</title>
        <authorList>
            <person name="Yu Z."/>
        </authorList>
    </citation>
    <scope>NUCLEOTIDE SEQUENCE [LARGE SCALE GENOMIC DNA]</scope>
    <source>
        <strain evidence="2 3">C31</strain>
    </source>
</reference>
<dbReference type="Pfam" id="PF11391">
    <property type="entry name" value="DUF2798"/>
    <property type="match status" value="2"/>
</dbReference>
<accession>A0ABY8XAV5</accession>
<evidence type="ECO:0000256" key="1">
    <source>
        <dbReference type="SAM" id="Phobius"/>
    </source>
</evidence>
<protein>
    <submittedName>
        <fullName evidence="2">DUF2798 domain-containing protein</fullName>
    </submittedName>
</protein>
<dbReference type="EMBL" id="CP127162">
    <property type="protein sequence ID" value="WIV20335.1"/>
    <property type="molecule type" value="Genomic_DNA"/>
</dbReference>
<dbReference type="Proteomes" id="UP001236415">
    <property type="component" value="Chromosome"/>
</dbReference>
<feature type="transmembrane region" description="Helical" evidence="1">
    <location>
        <begin position="124"/>
        <end position="147"/>
    </location>
</feature>
<dbReference type="RefSeq" id="WP_285747176.1">
    <property type="nucleotide sequence ID" value="NZ_CP127162.1"/>
</dbReference>
<sequence length="166" mass="18155">MPSNKKEGIIFGLMMCFGMVCVMFFYNMYLNGLLTTLPISGILSQFALTFVIAFLVESFIVGPSARKAAFSLPFDKSKSLYVILATSTCMVIGMVLCMSVYGLITSMIMNGIEGSILANYGRTVLKNVIVAYPAQLLLIGPLVRFLFVKFVKEEPVVNLSTSNSSL</sequence>
<keyword evidence="3" id="KW-1185">Reference proteome</keyword>
<proteinExistence type="predicted"/>
<organism evidence="2 3">
    <name type="scientific">Paenibacillus polygoni</name>
    <dbReference type="NCBI Taxonomy" id="3050112"/>
    <lineage>
        <taxon>Bacteria</taxon>
        <taxon>Bacillati</taxon>
        <taxon>Bacillota</taxon>
        <taxon>Bacilli</taxon>
        <taxon>Bacillales</taxon>
        <taxon>Paenibacillaceae</taxon>
        <taxon>Paenibacillus</taxon>
    </lineage>
</organism>
<evidence type="ECO:0000313" key="2">
    <source>
        <dbReference type="EMBL" id="WIV20335.1"/>
    </source>
</evidence>
<feature type="transmembrane region" description="Helical" evidence="1">
    <location>
        <begin position="9"/>
        <end position="30"/>
    </location>
</feature>
<feature type="transmembrane region" description="Helical" evidence="1">
    <location>
        <begin position="42"/>
        <end position="60"/>
    </location>
</feature>
<keyword evidence="1" id="KW-0812">Transmembrane</keyword>
<name>A0ABY8XAV5_9BACL</name>
<keyword evidence="1" id="KW-1133">Transmembrane helix</keyword>
<gene>
    <name evidence="2" type="ORF">QPK24_06480</name>
</gene>
<feature type="transmembrane region" description="Helical" evidence="1">
    <location>
        <begin position="80"/>
        <end position="104"/>
    </location>
</feature>
<keyword evidence="1" id="KW-0472">Membrane</keyword>
<evidence type="ECO:0000313" key="3">
    <source>
        <dbReference type="Proteomes" id="UP001236415"/>
    </source>
</evidence>
<dbReference type="InterPro" id="IPR021529">
    <property type="entry name" value="DUF2798"/>
</dbReference>